<dbReference type="AlphaFoldDB" id="A0A6A4N4J8"/>
<dbReference type="GO" id="GO:0016567">
    <property type="term" value="P:protein ubiquitination"/>
    <property type="evidence" value="ECO:0007669"/>
    <property type="project" value="TreeGrafter"/>
</dbReference>
<comment type="caution">
    <text evidence="2">The sequence shown here is derived from an EMBL/GenBank/DDBJ whole genome shotgun (WGS) entry which is preliminary data.</text>
</comment>
<evidence type="ECO:0000313" key="3">
    <source>
        <dbReference type="Proteomes" id="UP000447434"/>
    </source>
</evidence>
<dbReference type="EMBL" id="WOCE01000025">
    <property type="protein sequence ID" value="KAE9584990.1"/>
    <property type="molecule type" value="Genomic_DNA"/>
</dbReference>
<keyword evidence="3" id="KW-1185">Reference proteome</keyword>
<reference evidence="3" key="1">
    <citation type="journal article" date="2020" name="Nat. Commun.">
        <title>Genome sequence of the cluster root forming white lupin.</title>
        <authorList>
            <person name="Hufnagel B."/>
            <person name="Marques A."/>
            <person name="Soriano A."/>
            <person name="Marques L."/>
            <person name="Divol F."/>
            <person name="Doumas P."/>
            <person name="Sallet E."/>
            <person name="Mancinotti D."/>
            <person name="Carrere S."/>
            <person name="Marande W."/>
            <person name="Arribat S."/>
            <person name="Keller J."/>
            <person name="Huneau C."/>
            <person name="Blein T."/>
            <person name="Aime D."/>
            <person name="Laguerre M."/>
            <person name="Taylor J."/>
            <person name="Schubert V."/>
            <person name="Nelson M."/>
            <person name="Geu-Flores F."/>
            <person name="Crespi M."/>
            <person name="Gallardo-Guerrero K."/>
            <person name="Delaux P.-M."/>
            <person name="Salse J."/>
            <person name="Berges H."/>
            <person name="Guyot R."/>
            <person name="Gouzy J."/>
            <person name="Peret B."/>
        </authorList>
    </citation>
    <scope>NUCLEOTIDE SEQUENCE [LARGE SCALE GENOMIC DNA]</scope>
    <source>
        <strain evidence="3">cv. Amiga</strain>
    </source>
</reference>
<dbReference type="PANTHER" id="PTHR45751:SF25">
    <property type="entry name" value="PROTEIN, PUTATIVE-RELATED"/>
    <property type="match status" value="1"/>
</dbReference>
<dbReference type="OrthoDB" id="5855668at2759"/>
<sequence length="229" mass="26548">MYKIKFFQHNMWFNFHHYTVTTHDQEVFSFHSDHSPCHGLEEVLACYQKIVPYLKLSGPTSYAPVIEAAIDIVDKNHGQFHALVIIAKGHLYYKFIIDHAYPLAIVLVGVGDGPWEDMKMFDDKIPARDFDNFQFVNFTAIISQNISLSQKEIAFALAALMEIPFQYKATLEFGMLPYILILINNVLKWVGCRLMQLCCGTMKLYHYNWKSHCNYGVLLRSNHVMQFAI</sequence>
<dbReference type="PANTHER" id="PTHR45751">
    <property type="entry name" value="COPINE FAMILY PROTEIN 1"/>
    <property type="match status" value="1"/>
</dbReference>
<protein>
    <submittedName>
        <fullName evidence="2">Putative copine</fullName>
    </submittedName>
</protein>
<proteinExistence type="predicted"/>
<dbReference type="GO" id="GO:0005634">
    <property type="term" value="C:nucleus"/>
    <property type="evidence" value="ECO:0007669"/>
    <property type="project" value="TreeGrafter"/>
</dbReference>
<dbReference type="InterPro" id="IPR052079">
    <property type="entry name" value="E3_ligase/Copine_domain"/>
</dbReference>
<gene>
    <name evidence="2" type="ORF">Lalb_Chr25g0284271</name>
</gene>
<dbReference type="Pfam" id="PF07002">
    <property type="entry name" value="Copine"/>
    <property type="match status" value="1"/>
</dbReference>
<evidence type="ECO:0000259" key="1">
    <source>
        <dbReference type="Pfam" id="PF07002"/>
    </source>
</evidence>
<feature type="domain" description="Copine C-terminal" evidence="1">
    <location>
        <begin position="20"/>
        <end position="174"/>
    </location>
</feature>
<dbReference type="Proteomes" id="UP000447434">
    <property type="component" value="Chromosome 25"/>
</dbReference>
<dbReference type="InterPro" id="IPR010734">
    <property type="entry name" value="Copine_C"/>
</dbReference>
<organism evidence="2 3">
    <name type="scientific">Lupinus albus</name>
    <name type="common">White lupine</name>
    <name type="synonym">Lupinus termis</name>
    <dbReference type="NCBI Taxonomy" id="3870"/>
    <lineage>
        <taxon>Eukaryota</taxon>
        <taxon>Viridiplantae</taxon>
        <taxon>Streptophyta</taxon>
        <taxon>Embryophyta</taxon>
        <taxon>Tracheophyta</taxon>
        <taxon>Spermatophyta</taxon>
        <taxon>Magnoliopsida</taxon>
        <taxon>eudicotyledons</taxon>
        <taxon>Gunneridae</taxon>
        <taxon>Pentapetalae</taxon>
        <taxon>rosids</taxon>
        <taxon>fabids</taxon>
        <taxon>Fabales</taxon>
        <taxon>Fabaceae</taxon>
        <taxon>Papilionoideae</taxon>
        <taxon>50 kb inversion clade</taxon>
        <taxon>genistoids sensu lato</taxon>
        <taxon>core genistoids</taxon>
        <taxon>Genisteae</taxon>
        <taxon>Lupinus</taxon>
    </lineage>
</organism>
<evidence type="ECO:0000313" key="2">
    <source>
        <dbReference type="EMBL" id="KAE9584990.1"/>
    </source>
</evidence>
<name>A0A6A4N4J8_LUPAL</name>
<dbReference type="GO" id="GO:0004842">
    <property type="term" value="F:ubiquitin-protein transferase activity"/>
    <property type="evidence" value="ECO:0007669"/>
    <property type="project" value="TreeGrafter"/>
</dbReference>
<accession>A0A6A4N4J8</accession>